<dbReference type="AlphaFoldDB" id="A0A8T0QDL1"/>
<name>A0A8T0QDL1_PANVG</name>
<sequence>SPTTPRPSAWRRLPSSSEELSALDEKVVAFNYLTSIFNFHIISCPSLVLCSFQTFIEFIYDILHINDCPRLLSPRKMLHGSYNVIHRSCLHCLQDT</sequence>
<accession>A0A8T0QDL1</accession>
<dbReference type="Proteomes" id="UP000823388">
    <property type="component" value="Chromosome 7N"/>
</dbReference>
<keyword evidence="2" id="KW-1185">Reference proteome</keyword>
<proteinExistence type="predicted"/>
<dbReference type="EMBL" id="CM029050">
    <property type="protein sequence ID" value="KAG2568886.1"/>
    <property type="molecule type" value="Genomic_DNA"/>
</dbReference>
<organism evidence="1 2">
    <name type="scientific">Panicum virgatum</name>
    <name type="common">Blackwell switchgrass</name>
    <dbReference type="NCBI Taxonomy" id="38727"/>
    <lineage>
        <taxon>Eukaryota</taxon>
        <taxon>Viridiplantae</taxon>
        <taxon>Streptophyta</taxon>
        <taxon>Embryophyta</taxon>
        <taxon>Tracheophyta</taxon>
        <taxon>Spermatophyta</taxon>
        <taxon>Magnoliopsida</taxon>
        <taxon>Liliopsida</taxon>
        <taxon>Poales</taxon>
        <taxon>Poaceae</taxon>
        <taxon>PACMAD clade</taxon>
        <taxon>Panicoideae</taxon>
        <taxon>Panicodae</taxon>
        <taxon>Paniceae</taxon>
        <taxon>Panicinae</taxon>
        <taxon>Panicum</taxon>
        <taxon>Panicum sect. Hiantes</taxon>
    </lineage>
</organism>
<protein>
    <submittedName>
        <fullName evidence="1">Uncharacterized protein</fullName>
    </submittedName>
</protein>
<feature type="non-terminal residue" evidence="1">
    <location>
        <position position="1"/>
    </location>
</feature>
<feature type="non-terminal residue" evidence="1">
    <location>
        <position position="96"/>
    </location>
</feature>
<evidence type="ECO:0000313" key="2">
    <source>
        <dbReference type="Proteomes" id="UP000823388"/>
    </source>
</evidence>
<comment type="caution">
    <text evidence="1">The sequence shown here is derived from an EMBL/GenBank/DDBJ whole genome shotgun (WGS) entry which is preliminary data.</text>
</comment>
<reference evidence="1" key="1">
    <citation type="submission" date="2020-05" db="EMBL/GenBank/DDBJ databases">
        <title>WGS assembly of Panicum virgatum.</title>
        <authorList>
            <person name="Lovell J.T."/>
            <person name="Jenkins J."/>
            <person name="Shu S."/>
            <person name="Juenger T.E."/>
            <person name="Schmutz J."/>
        </authorList>
    </citation>
    <scope>NUCLEOTIDE SEQUENCE</scope>
    <source>
        <strain evidence="1">AP13</strain>
    </source>
</reference>
<gene>
    <name evidence="1" type="ORF">PVAP13_7NG360325</name>
</gene>
<evidence type="ECO:0000313" key="1">
    <source>
        <dbReference type="EMBL" id="KAG2568886.1"/>
    </source>
</evidence>